<evidence type="ECO:0000313" key="3">
    <source>
        <dbReference type="Proteomes" id="UP001626628"/>
    </source>
</evidence>
<keyword evidence="3" id="KW-1185">Reference proteome</keyword>
<organism evidence="2 3">
    <name type="scientific">Streptomyces sirii</name>
    <dbReference type="NCBI Taxonomy" id="3127701"/>
    <lineage>
        <taxon>Bacteria</taxon>
        <taxon>Bacillati</taxon>
        <taxon>Actinomycetota</taxon>
        <taxon>Actinomycetes</taxon>
        <taxon>Kitasatosporales</taxon>
        <taxon>Streptomycetaceae</taxon>
        <taxon>Streptomyces</taxon>
    </lineage>
</organism>
<gene>
    <name evidence="2" type="ORF">WAB15_01900</name>
</gene>
<proteinExistence type="predicted"/>
<dbReference type="Proteomes" id="UP001626628">
    <property type="component" value="Chromosome"/>
</dbReference>
<accession>A0ABZ2QHK0</accession>
<feature type="region of interest" description="Disordered" evidence="1">
    <location>
        <begin position="14"/>
        <end position="33"/>
    </location>
</feature>
<protein>
    <submittedName>
        <fullName evidence="2">ALQxL family class IV lanthipeptide</fullName>
    </submittedName>
</protein>
<evidence type="ECO:0000256" key="1">
    <source>
        <dbReference type="SAM" id="MobiDB-lite"/>
    </source>
</evidence>
<name>A0ABZ2QHK0_9ACTN</name>
<sequence>MEFDVNALQLLEEETAESGAWPPPTQGTCCSTF</sequence>
<dbReference type="NCBIfam" id="NF038157">
    <property type="entry name" value="lanti_ALQxL"/>
    <property type="match status" value="1"/>
</dbReference>
<evidence type="ECO:0000313" key="2">
    <source>
        <dbReference type="EMBL" id="WXK74821.1"/>
    </source>
</evidence>
<dbReference type="RefSeq" id="WP_397885668.1">
    <property type="nucleotide sequence ID" value="NZ_CP147982.1"/>
</dbReference>
<reference evidence="2 3" key="1">
    <citation type="submission" date="2024-03" db="EMBL/GenBank/DDBJ databases">
        <title>The complete genome of Streptomyces sirii sp.nov.</title>
        <authorList>
            <person name="Zakalyukina Y.V."/>
            <person name="Belik A.R."/>
            <person name="Biryukov M.V."/>
            <person name="Baturina O.A."/>
            <person name="Kabilov M.R."/>
        </authorList>
    </citation>
    <scope>NUCLEOTIDE SEQUENCE [LARGE SCALE GENOMIC DNA]</scope>
    <source>
        <strain evidence="2 3">BP-8</strain>
    </source>
</reference>
<dbReference type="EMBL" id="CP147982">
    <property type="protein sequence ID" value="WXK74821.1"/>
    <property type="molecule type" value="Genomic_DNA"/>
</dbReference>